<gene>
    <name evidence="1" type="ORF">DPMN_112764</name>
</gene>
<proteinExistence type="predicted"/>
<accession>A0A9D4KHQ5</accession>
<name>A0A9D4KHQ5_DREPO</name>
<evidence type="ECO:0000313" key="2">
    <source>
        <dbReference type="Proteomes" id="UP000828390"/>
    </source>
</evidence>
<dbReference type="EMBL" id="JAIWYP010000004">
    <property type="protein sequence ID" value="KAH3839336.1"/>
    <property type="molecule type" value="Genomic_DNA"/>
</dbReference>
<dbReference type="AlphaFoldDB" id="A0A9D4KHQ5"/>
<evidence type="ECO:0000313" key="1">
    <source>
        <dbReference type="EMBL" id="KAH3839336.1"/>
    </source>
</evidence>
<reference evidence="1" key="2">
    <citation type="submission" date="2020-11" db="EMBL/GenBank/DDBJ databases">
        <authorList>
            <person name="McCartney M.A."/>
            <person name="Auch B."/>
            <person name="Kono T."/>
            <person name="Mallez S."/>
            <person name="Becker A."/>
            <person name="Gohl D.M."/>
            <person name="Silverstein K.A.T."/>
            <person name="Koren S."/>
            <person name="Bechman K.B."/>
            <person name="Herman A."/>
            <person name="Abrahante J.E."/>
            <person name="Garbe J."/>
        </authorList>
    </citation>
    <scope>NUCLEOTIDE SEQUENCE</scope>
    <source>
        <strain evidence="1">Duluth1</strain>
        <tissue evidence="1">Whole animal</tissue>
    </source>
</reference>
<sequence>MIRPVCKTEHSGILERGSMPVCPPERRDLSRVSEIKFYNGDQEMCWPPVNWRTLTAGQRLLAREYAAMFLENKGKIQALTSIRRQLLVDKYMFLMLDGEGRPQDEEDENAKVEGKIRQYNLAYINRLQRGKLRIAKLRKK</sequence>
<organism evidence="1 2">
    <name type="scientific">Dreissena polymorpha</name>
    <name type="common">Zebra mussel</name>
    <name type="synonym">Mytilus polymorpha</name>
    <dbReference type="NCBI Taxonomy" id="45954"/>
    <lineage>
        <taxon>Eukaryota</taxon>
        <taxon>Metazoa</taxon>
        <taxon>Spiralia</taxon>
        <taxon>Lophotrochozoa</taxon>
        <taxon>Mollusca</taxon>
        <taxon>Bivalvia</taxon>
        <taxon>Autobranchia</taxon>
        <taxon>Heteroconchia</taxon>
        <taxon>Euheterodonta</taxon>
        <taxon>Imparidentia</taxon>
        <taxon>Neoheterodontei</taxon>
        <taxon>Myida</taxon>
        <taxon>Dreissenoidea</taxon>
        <taxon>Dreissenidae</taxon>
        <taxon>Dreissena</taxon>
    </lineage>
</organism>
<protein>
    <submittedName>
        <fullName evidence="1">Uncharacterized protein</fullName>
    </submittedName>
</protein>
<keyword evidence="2" id="KW-1185">Reference proteome</keyword>
<reference evidence="1" key="1">
    <citation type="journal article" date="2019" name="bioRxiv">
        <title>The Genome of the Zebra Mussel, Dreissena polymorpha: A Resource for Invasive Species Research.</title>
        <authorList>
            <person name="McCartney M.A."/>
            <person name="Auch B."/>
            <person name="Kono T."/>
            <person name="Mallez S."/>
            <person name="Zhang Y."/>
            <person name="Obille A."/>
            <person name="Becker A."/>
            <person name="Abrahante J.E."/>
            <person name="Garbe J."/>
            <person name="Badalamenti J.P."/>
            <person name="Herman A."/>
            <person name="Mangelson H."/>
            <person name="Liachko I."/>
            <person name="Sullivan S."/>
            <person name="Sone E.D."/>
            <person name="Koren S."/>
            <person name="Silverstein K.A.T."/>
            <person name="Beckman K.B."/>
            <person name="Gohl D.M."/>
        </authorList>
    </citation>
    <scope>NUCLEOTIDE SEQUENCE</scope>
    <source>
        <strain evidence="1">Duluth1</strain>
        <tissue evidence="1">Whole animal</tissue>
    </source>
</reference>
<comment type="caution">
    <text evidence="1">The sequence shown here is derived from an EMBL/GenBank/DDBJ whole genome shotgun (WGS) entry which is preliminary data.</text>
</comment>
<dbReference type="Proteomes" id="UP000828390">
    <property type="component" value="Unassembled WGS sequence"/>
</dbReference>